<protein>
    <recommendedName>
        <fullName evidence="3">MBL fold metallo-hydrolase</fullName>
    </recommendedName>
</protein>
<dbReference type="Proteomes" id="UP000001175">
    <property type="component" value="Chromosome"/>
</dbReference>
<reference evidence="1 2" key="1">
    <citation type="journal article" date="2007" name="Photosyn. Res.">
        <title>Complete nucleotide sequence of the freshwater unicellular cyanobacterium Synechococcus elongatus PCC 6301 chromosome: gene content and organization.</title>
        <authorList>
            <person name="Sugita C."/>
            <person name="Ogata K."/>
            <person name="Shikata M."/>
            <person name="Jikuya H."/>
            <person name="Takano J."/>
            <person name="Furumichi M."/>
            <person name="Kanehisa M."/>
            <person name="Omata T."/>
            <person name="Sugiura M."/>
            <person name="Sugita M."/>
        </authorList>
    </citation>
    <scope>NUCLEOTIDE SEQUENCE [LARGE SCALE GENOMIC DNA]</scope>
    <source>
        <strain evidence="2">ATCC 27144 / PCC 6301 / SAUG 1402/1</strain>
    </source>
</reference>
<organism evidence="1 2">
    <name type="scientific">Synechococcus sp. (strain ATCC 27144 / PCC 6301 / SAUG 1402/1)</name>
    <name type="common">Anacystis nidulans</name>
    <dbReference type="NCBI Taxonomy" id="269084"/>
    <lineage>
        <taxon>Bacteria</taxon>
        <taxon>Bacillati</taxon>
        <taxon>Cyanobacteriota</taxon>
        <taxon>Cyanophyceae</taxon>
        <taxon>Synechococcales</taxon>
        <taxon>Synechococcaceae</taxon>
        <taxon>Synechococcus</taxon>
    </lineage>
</organism>
<dbReference type="SUPFAM" id="SSF56281">
    <property type="entry name" value="Metallo-hydrolase/oxidoreductase"/>
    <property type="match status" value="1"/>
</dbReference>
<accession>A0A0H3K738</accession>
<dbReference type="InterPro" id="IPR036866">
    <property type="entry name" value="RibonucZ/Hydroxyglut_hydro"/>
</dbReference>
<dbReference type="Pfam" id="PF13483">
    <property type="entry name" value="Lactamase_B_3"/>
    <property type="match status" value="1"/>
</dbReference>
<dbReference type="Gene3D" id="3.60.15.10">
    <property type="entry name" value="Ribonuclease Z/Hydroxyacylglutathione hydrolase-like"/>
    <property type="match status" value="1"/>
</dbReference>
<name>A0A0H3K738_SYNP6</name>
<evidence type="ECO:0000313" key="2">
    <source>
        <dbReference type="Proteomes" id="UP000001175"/>
    </source>
</evidence>
<dbReference type="PANTHER" id="PTHR36142">
    <property type="entry name" value="METALLO-HYDROLASE/OXIDOREDUCTASE SUPERFAMILY PROTEIN"/>
    <property type="match status" value="1"/>
</dbReference>
<evidence type="ECO:0008006" key="3">
    <source>
        <dbReference type="Google" id="ProtNLM"/>
    </source>
</evidence>
<sequence>MEVCYYGANSWLVQWAGLRLLIDPWLVGPLSFGNQAWFFEARHKNQWTIPEAIDALILSQGLPDHAHVPTLEQLDRSIPVFASPAAAKVARKLGFSQVTVLSPGESVTIGNLELQATKGAPVPQVENGYLLRDRQSGQSLYYEPHGFHDPSVTGPVTAAIAPIESLDLPLAGPIIQGAKTALELAQRLQLQVLLPTATGGDIESKGILNKIIRGSGSQAELEAQLSAAGLKTSIFKPSLGELQPLPVG</sequence>
<proteinExistence type="predicted"/>
<gene>
    <name evidence="1" type="ordered locus">syc0733_c</name>
</gene>
<dbReference type="EMBL" id="AP008231">
    <property type="protein sequence ID" value="BAD78923.1"/>
    <property type="molecule type" value="Genomic_DNA"/>
</dbReference>
<evidence type="ECO:0000313" key="1">
    <source>
        <dbReference type="EMBL" id="BAD78923.1"/>
    </source>
</evidence>
<dbReference type="GeneID" id="72429651"/>
<dbReference type="eggNOG" id="COG2220">
    <property type="taxonomic scope" value="Bacteria"/>
</dbReference>
<dbReference type="PANTHER" id="PTHR36142:SF2">
    <property type="entry name" value="METALLO-HYDROLASE_OXIDOREDUCTASE SUPERFAMILY PROTEIN"/>
    <property type="match status" value="1"/>
</dbReference>
<dbReference type="RefSeq" id="WP_011243045.1">
    <property type="nucleotide sequence ID" value="NC_006576.1"/>
</dbReference>
<dbReference type="AlphaFoldDB" id="A0A0H3K738"/>
<dbReference type="KEGG" id="syc:syc0733_c"/>